<dbReference type="KEGG" id="mph:MLP_42950"/>
<evidence type="ECO:0000313" key="7">
    <source>
        <dbReference type="Proteomes" id="UP000007947"/>
    </source>
</evidence>
<dbReference type="InterPro" id="IPR027383">
    <property type="entry name" value="Znf_put"/>
</dbReference>
<dbReference type="eggNOG" id="COG5662">
    <property type="taxonomic scope" value="Bacteria"/>
</dbReference>
<accession>F5XSQ1</accession>
<evidence type="ECO:0000313" key="6">
    <source>
        <dbReference type="EMBL" id="BAK37309.1"/>
    </source>
</evidence>
<keyword evidence="4" id="KW-0472">Membrane</keyword>
<evidence type="ECO:0000256" key="1">
    <source>
        <dbReference type="ARBA" id="ARBA00023015"/>
    </source>
</evidence>
<evidence type="ECO:0000259" key="5">
    <source>
        <dbReference type="Pfam" id="PF13490"/>
    </source>
</evidence>
<dbReference type="OrthoDB" id="3743969at2"/>
<proteinExistence type="predicted"/>
<dbReference type="HOGENOM" id="CLU_524588_0_0_11"/>
<dbReference type="AlphaFoldDB" id="F5XSQ1"/>
<feature type="domain" description="Putative zinc-finger" evidence="5">
    <location>
        <begin position="6"/>
        <end position="40"/>
    </location>
</feature>
<evidence type="ECO:0000256" key="4">
    <source>
        <dbReference type="SAM" id="Phobius"/>
    </source>
</evidence>
<keyword evidence="7" id="KW-1185">Reference proteome</keyword>
<dbReference type="EMBL" id="AP012204">
    <property type="protein sequence ID" value="BAK37309.1"/>
    <property type="molecule type" value="Genomic_DNA"/>
</dbReference>
<dbReference type="STRING" id="1032480.MLP_42950"/>
<dbReference type="InterPro" id="IPR041916">
    <property type="entry name" value="Anti_sigma_zinc_sf"/>
</dbReference>
<protein>
    <recommendedName>
        <fullName evidence="5">Putative zinc-finger domain-containing protein</fullName>
    </recommendedName>
</protein>
<reference evidence="6 7" key="1">
    <citation type="submission" date="2011-05" db="EMBL/GenBank/DDBJ databases">
        <title>Whole genome sequence of Microlunatus phosphovorus NM-1.</title>
        <authorList>
            <person name="Hosoyama A."/>
            <person name="Sasaki K."/>
            <person name="Harada T."/>
            <person name="Igarashi R."/>
            <person name="Kawakoshi A."/>
            <person name="Sasagawa M."/>
            <person name="Fukada J."/>
            <person name="Nakamura S."/>
            <person name="Katano Y."/>
            <person name="Hanada S."/>
            <person name="Kamagata Y."/>
            <person name="Nakamura N."/>
            <person name="Yamazaki S."/>
            <person name="Fujita N."/>
        </authorList>
    </citation>
    <scope>NUCLEOTIDE SEQUENCE [LARGE SCALE GENOMIC DNA]</scope>
    <source>
        <strain evidence="7">ATCC 700054 / DSM 10555 / JCM 9379 / NBRC 101784 / NCIMB 13414 / VKM Ac-1990 / NM-1</strain>
    </source>
</reference>
<keyword evidence="1" id="KW-0805">Transcription regulation</keyword>
<evidence type="ECO:0000256" key="2">
    <source>
        <dbReference type="ARBA" id="ARBA00023163"/>
    </source>
</evidence>
<gene>
    <name evidence="6" type="ordered locus">MLP_42950</name>
</gene>
<keyword evidence="2" id="KW-0804">Transcription</keyword>
<sequence length="519" mass="55270">MRPESCADLDELRSAYVDGALGDSDRERLLAHLVDCADCRRDVAEMRHIRSLLTAAGTLDSAPVDLSDRLVSIAGDEATEPLWTRPFRRTQTPGRLPTRQQLVRARVLAAVLGSSLAVLAILGIGYVSAPAVSLANVDPTRQATIEFTTAVSGFPLDGRVSGALQGLAPVTGTNMDRPEPISRSGKPLSKSKAIKVLVRAGQAGWESSYTANQVVTLTRDGQQVSNTVQVISRGDTGLELRTVPSDSSAAPVTLTYIESEHSSRLADADLVQLLARRYTLRGWKGQLYGGRPAVVVEAVDPSVPAPDQPGDQTAGGAEPAADDEADGVVARWWIGEQTFLILGQETFDGYGNLVTSSRLTDLQMGQVSEDTVALPASPARTTTTLTLSRAAELRKNGWICFDRLAGLQLQRIRTDGPAHPDLVHLIYSDGLTTVSVVEQRGRLEDAPAGSTQNKTLGAWVTSGMPSTATWSSGDVVLTVVTDGSPVTLTAAVAALPHKAFRGQTTIERVRAGWSRILGR</sequence>
<feature type="region of interest" description="Disordered" evidence="3">
    <location>
        <begin position="168"/>
        <end position="187"/>
    </location>
</feature>
<dbReference type="RefSeq" id="WP_013865143.1">
    <property type="nucleotide sequence ID" value="NC_015635.1"/>
</dbReference>
<keyword evidence="4" id="KW-1133">Transmembrane helix</keyword>
<feature type="region of interest" description="Disordered" evidence="3">
    <location>
        <begin position="301"/>
        <end position="321"/>
    </location>
</feature>
<evidence type="ECO:0000256" key="3">
    <source>
        <dbReference type="SAM" id="MobiDB-lite"/>
    </source>
</evidence>
<dbReference type="Pfam" id="PF13490">
    <property type="entry name" value="zf-HC2"/>
    <property type="match status" value="1"/>
</dbReference>
<dbReference type="Gene3D" id="1.10.10.1320">
    <property type="entry name" value="Anti-sigma factor, zinc-finger domain"/>
    <property type="match status" value="1"/>
</dbReference>
<dbReference type="Proteomes" id="UP000007947">
    <property type="component" value="Chromosome"/>
</dbReference>
<organism evidence="6 7">
    <name type="scientific">Microlunatus phosphovorus (strain ATCC 700054 / DSM 10555 / JCM 9379 / NBRC 101784 / NCIMB 13414 / VKM Ac-1990 / NM-1)</name>
    <dbReference type="NCBI Taxonomy" id="1032480"/>
    <lineage>
        <taxon>Bacteria</taxon>
        <taxon>Bacillati</taxon>
        <taxon>Actinomycetota</taxon>
        <taxon>Actinomycetes</taxon>
        <taxon>Propionibacteriales</taxon>
        <taxon>Propionibacteriaceae</taxon>
        <taxon>Microlunatus</taxon>
    </lineage>
</organism>
<keyword evidence="4" id="KW-0812">Transmembrane</keyword>
<name>F5XSQ1_MICPN</name>
<feature type="transmembrane region" description="Helical" evidence="4">
    <location>
        <begin position="107"/>
        <end position="127"/>
    </location>
</feature>